<name>A0A512BKY7_9HYPH</name>
<comment type="caution">
    <text evidence="4">The sequence shown here is derived from an EMBL/GenBank/DDBJ whole genome shotgun (WGS) entry which is preliminary data.</text>
</comment>
<dbReference type="AlphaFoldDB" id="A0A512BKY7"/>
<dbReference type="InterPro" id="IPR011990">
    <property type="entry name" value="TPR-like_helical_dom_sf"/>
</dbReference>
<dbReference type="Pfam" id="PF22860">
    <property type="entry name" value="DUF7017"/>
    <property type="match status" value="1"/>
</dbReference>
<dbReference type="EMBL" id="BJYU01000002">
    <property type="protein sequence ID" value="GEO12636.1"/>
    <property type="molecule type" value="Genomic_DNA"/>
</dbReference>
<feature type="region of interest" description="Disordered" evidence="1">
    <location>
        <begin position="1"/>
        <end position="20"/>
    </location>
</feature>
<evidence type="ECO:0008006" key="6">
    <source>
        <dbReference type="Google" id="ProtNLM"/>
    </source>
</evidence>
<evidence type="ECO:0000259" key="3">
    <source>
        <dbReference type="Pfam" id="PF22708"/>
    </source>
</evidence>
<dbReference type="RefSeq" id="WP_245439245.1">
    <property type="nucleotide sequence ID" value="NZ_BJYU01000002.1"/>
</dbReference>
<reference evidence="4 5" key="1">
    <citation type="submission" date="2019-07" db="EMBL/GenBank/DDBJ databases">
        <title>Whole genome shotgun sequence of Microvirga aerophila NBRC 106136.</title>
        <authorList>
            <person name="Hosoyama A."/>
            <person name="Uohara A."/>
            <person name="Ohji S."/>
            <person name="Ichikawa N."/>
        </authorList>
    </citation>
    <scope>NUCLEOTIDE SEQUENCE [LARGE SCALE GENOMIC DNA]</scope>
    <source>
        <strain evidence="4 5">NBRC 106136</strain>
    </source>
</reference>
<evidence type="ECO:0000313" key="4">
    <source>
        <dbReference type="EMBL" id="GEO12636.1"/>
    </source>
</evidence>
<sequence length="673" mass="75505">MSILNFAARPKSGRPGSARLSQEVTALRKGGSLDDAYRLALDLISSPEADEWTWRAYGWCLIDLVKRHASDREPGPLQEYIGQLSAFQVPQGDDLLTEHRERALALADEDRRAVMEAKKLSKNGQHEQAIRVFAALRSQGKLKVEDKRSFGWELFRAIQSILKAAGGKDLSQSAVGAIKQHLNTYIKLELSDPDLLHSGILQYALRLSQADHLRLVAFARLWKLESFRPEDYEASTSEDGKVFPALAELVLQRASKEAAEGQRPDEMQFILPYVERALERFPDNIWLKLNMVKLLRGLGRLNEARQLAVEFARKKAGEYWAWEILGDLEADPPMRLSCYAKALSCSEDDSFVSKVRLKFARLLSDGHPAQARAEVERVIEHKRREGTRIPSEADQLAQSDWFQGATSAPSGRPFYDRFKTQAEELLFRHLPWTDATLGEQFVIEGKDGQKNRSRQRIYVKASPFPLEISVSASHPDVKGKAPGVPIRLQMETSQEEPWRSTVHRIQAREDGAPYDIFPELYGIIDHINHKKALLHFIVARDVDGTCPLAEFQGLAEPGVAVSVRMARHHSRNGLRSRVLSIAPTTRRPGEDIWKAFSDEVEVRNGLGFTSDGVFIPPDLVASAGISDRDSVEGVAVISYNKKRNTWGWKAIRATSLGGSDGDAEDDTTWDDND</sequence>
<dbReference type="Proteomes" id="UP000321085">
    <property type="component" value="Unassembled WGS sequence"/>
</dbReference>
<dbReference type="Pfam" id="PF22708">
    <property type="entry name" value="S1CSD-TOTE-1"/>
    <property type="match status" value="1"/>
</dbReference>
<dbReference type="InterPro" id="IPR054283">
    <property type="entry name" value="DUF7017"/>
</dbReference>
<gene>
    <name evidence="4" type="ORF">MAE02_03320</name>
</gene>
<evidence type="ECO:0000256" key="1">
    <source>
        <dbReference type="SAM" id="MobiDB-lite"/>
    </source>
</evidence>
<evidence type="ECO:0000313" key="5">
    <source>
        <dbReference type="Proteomes" id="UP000321085"/>
    </source>
</evidence>
<protein>
    <recommendedName>
        <fullName evidence="6">Tetratricopeptide repeat protein</fullName>
    </recommendedName>
</protein>
<dbReference type="InterPro" id="IPR054426">
    <property type="entry name" value="S1CSD-TOTE-1"/>
</dbReference>
<dbReference type="InterPro" id="IPR054427">
    <property type="entry name" value="S1CSD-TOTE-2"/>
</dbReference>
<evidence type="ECO:0000259" key="2">
    <source>
        <dbReference type="Pfam" id="PF22707"/>
    </source>
</evidence>
<dbReference type="Gene3D" id="1.25.40.10">
    <property type="entry name" value="Tetratricopeptide repeat domain"/>
    <property type="match status" value="1"/>
</dbReference>
<feature type="domain" description="TOTE conflict systems S1/CSD-like" evidence="2">
    <location>
        <begin position="594"/>
        <end position="652"/>
    </location>
</feature>
<keyword evidence="5" id="KW-1185">Reference proteome</keyword>
<feature type="domain" description="TOTE conflict systems S1/CSD-like" evidence="3">
    <location>
        <begin position="514"/>
        <end position="578"/>
    </location>
</feature>
<accession>A0A512BKY7</accession>
<dbReference type="Pfam" id="PF22707">
    <property type="entry name" value="S1CSD-TOTE-2"/>
    <property type="match status" value="1"/>
</dbReference>
<proteinExistence type="predicted"/>
<organism evidence="4 5">
    <name type="scientific">Microvirga aerophila</name>
    <dbReference type="NCBI Taxonomy" id="670291"/>
    <lineage>
        <taxon>Bacteria</taxon>
        <taxon>Pseudomonadati</taxon>
        <taxon>Pseudomonadota</taxon>
        <taxon>Alphaproteobacteria</taxon>
        <taxon>Hyphomicrobiales</taxon>
        <taxon>Methylobacteriaceae</taxon>
        <taxon>Microvirga</taxon>
    </lineage>
</organism>